<dbReference type="Proteomes" id="UP000008871">
    <property type="component" value="Chromosome"/>
</dbReference>
<dbReference type="STRING" id="393595.ABO_1105"/>
<dbReference type="KEGG" id="abo:ABO_1105"/>
<keyword evidence="1" id="KW-0472">Membrane</keyword>
<keyword evidence="3" id="KW-1185">Reference proteome</keyword>
<reference evidence="2 3" key="1">
    <citation type="journal article" date="2006" name="Nat. Biotechnol.">
        <title>Genome sequence of the ubiquitous hydrocarbon-degrading marine bacterium Alcanivorax borkumensis.</title>
        <authorList>
            <person name="Schneiker S."/>
            <person name="Martins dos Santos V.A.P."/>
            <person name="Bartels D."/>
            <person name="Bekel T."/>
            <person name="Brecht M."/>
            <person name="Buhrmester J."/>
            <person name="Chernikova T.N."/>
            <person name="Denaro R."/>
            <person name="Ferrer M."/>
            <person name="Gertler C."/>
            <person name="Goesmann A."/>
            <person name="Golyshina O.V."/>
            <person name="Kaminski F."/>
            <person name="Khachane A.N."/>
            <person name="Lang S."/>
            <person name="Linke B."/>
            <person name="McHardy A.C."/>
            <person name="Meyer F."/>
            <person name="Nechitaylo T."/>
            <person name="Puehler A."/>
            <person name="Regenhardt D."/>
            <person name="Rupp O."/>
            <person name="Sabirova J.S."/>
            <person name="Selbitschka W."/>
            <person name="Yakimov M.M."/>
            <person name="Timmis K.N."/>
            <person name="Vorhoelter F.-J."/>
            <person name="Weidner S."/>
            <person name="Kaiser O."/>
            <person name="Golyshin P.N."/>
        </authorList>
    </citation>
    <scope>NUCLEOTIDE SEQUENCE [LARGE SCALE GENOMIC DNA]</scope>
    <source>
        <strain evidence="3">ATCC 700651 / DSM 11573 / NCIMB 13689 / SK2</strain>
    </source>
</reference>
<feature type="transmembrane region" description="Helical" evidence="1">
    <location>
        <begin position="246"/>
        <end position="264"/>
    </location>
</feature>
<evidence type="ECO:0008006" key="4">
    <source>
        <dbReference type="Google" id="ProtNLM"/>
    </source>
</evidence>
<accession>Q0VQJ5</accession>
<proteinExistence type="predicted"/>
<evidence type="ECO:0000313" key="2">
    <source>
        <dbReference type="EMBL" id="CAL16553.1"/>
    </source>
</evidence>
<evidence type="ECO:0000256" key="1">
    <source>
        <dbReference type="SAM" id="Phobius"/>
    </source>
</evidence>
<gene>
    <name evidence="2" type="ordered locus">ABO_1105</name>
</gene>
<keyword evidence="1" id="KW-1133">Transmembrane helix</keyword>
<dbReference type="EMBL" id="AM286690">
    <property type="protein sequence ID" value="CAL16553.1"/>
    <property type="molecule type" value="Genomic_DNA"/>
</dbReference>
<protein>
    <recommendedName>
        <fullName evidence="4">PepSY domain-containing protein</fullName>
    </recommendedName>
</protein>
<feature type="transmembrane region" description="Helical" evidence="1">
    <location>
        <begin position="205"/>
        <end position="225"/>
    </location>
</feature>
<feature type="transmembrane region" description="Helical" evidence="1">
    <location>
        <begin position="437"/>
        <end position="458"/>
    </location>
</feature>
<dbReference type="AlphaFoldDB" id="Q0VQJ5"/>
<name>Q0VQJ5_ALCBS</name>
<organism evidence="2 3">
    <name type="scientific">Alcanivorax borkumensis (strain ATCC 700651 / DSM 11573 / NCIMB 13689 / SK2)</name>
    <dbReference type="NCBI Taxonomy" id="393595"/>
    <lineage>
        <taxon>Bacteria</taxon>
        <taxon>Pseudomonadati</taxon>
        <taxon>Pseudomonadota</taxon>
        <taxon>Gammaproteobacteria</taxon>
        <taxon>Oceanospirillales</taxon>
        <taxon>Alcanivoracaceae</taxon>
        <taxon>Alcanivorax</taxon>
    </lineage>
</organism>
<dbReference type="HOGENOM" id="CLU_043919_0_0_6"/>
<dbReference type="eggNOG" id="COG3182">
    <property type="taxonomic scope" value="Bacteria"/>
</dbReference>
<evidence type="ECO:0000313" key="3">
    <source>
        <dbReference type="Proteomes" id="UP000008871"/>
    </source>
</evidence>
<sequence>MRFLMTWHRRAAWLVAVPLMLWLLSGLLHPLMAWVLKPPMEGHQIVRPLLPSAAEVRPVDVLLQEKDIDAVTNVQLQQIDGGWQYRVVEAGHTQPRYFHADSSEEIAHGDRLHAIWLARMLVDDPDAGILSAIPLEQFSNEYREVNRLLPVWRVALEREDGLTLYLDTEQQRLASAATWGRRQALKAFSWFHSWHWLPHAARTPVVLLFSVPLLLMSLGGLILLVRRWRHLNKGNGVRRWHRWLTLVGGLSLFGFASSGVHVAIDKLNPPQWIDFRDDTLIAVSSLATNPLMLMDRAVAVRPVQVGDDVLWQFQQQGENGVTALQYVNAVKGEKVTGADEAYAKKLVERFVGESVEVRDTELLTKFRFDYPSVYKRLPVRKLSLVNQPQLAMLVETRSGHMANEVTPSSILRALHFINLHKYHFVGRLGLSPPQRDAVMVVLVLLILAALVSGMLLAWRRLGKG</sequence>
<keyword evidence="1" id="KW-0812">Transmembrane</keyword>